<dbReference type="EMBL" id="LLXI01001432">
    <property type="protein sequence ID" value="PKY53650.1"/>
    <property type="molecule type" value="Genomic_DNA"/>
</dbReference>
<name>A0A2I1H446_9GLOM</name>
<sequence length="102" mass="11820">MIEILKAIKHTKDAGGTFFNVLLFFFVSSDIPSFQNGEKISGSKLEIHNCSPDLLDEPDLTYLEFEFFFLSSGISLTIWTQFKEIFDRIRAEKRLNFKMSPM</sequence>
<dbReference type="AlphaFoldDB" id="A0A2I1H446"/>
<evidence type="ECO:0000313" key="2">
    <source>
        <dbReference type="Proteomes" id="UP000234323"/>
    </source>
</evidence>
<evidence type="ECO:0000313" key="1">
    <source>
        <dbReference type="EMBL" id="PKY53650.1"/>
    </source>
</evidence>
<protein>
    <submittedName>
        <fullName evidence="1">Uncharacterized protein</fullName>
    </submittedName>
</protein>
<keyword evidence="2" id="KW-1185">Reference proteome</keyword>
<comment type="caution">
    <text evidence="1">The sequence shown here is derived from an EMBL/GenBank/DDBJ whole genome shotgun (WGS) entry which is preliminary data.</text>
</comment>
<gene>
    <name evidence="1" type="ORF">RhiirA4_447683</name>
</gene>
<accession>A0A2I1H446</accession>
<dbReference type="Proteomes" id="UP000234323">
    <property type="component" value="Unassembled WGS sequence"/>
</dbReference>
<dbReference type="VEuPathDB" id="FungiDB:RhiirFUN_016878"/>
<reference evidence="1 2" key="1">
    <citation type="submission" date="2015-10" db="EMBL/GenBank/DDBJ databases">
        <title>Genome analyses suggest a sexual origin of heterokaryosis in a supposedly ancient asexual fungus.</title>
        <authorList>
            <person name="Ropars J."/>
            <person name="Sedzielewska K."/>
            <person name="Noel J."/>
            <person name="Charron P."/>
            <person name="Farinelli L."/>
            <person name="Marton T."/>
            <person name="Kruger M."/>
            <person name="Pelin A."/>
            <person name="Brachmann A."/>
            <person name="Corradi N."/>
        </authorList>
    </citation>
    <scope>NUCLEOTIDE SEQUENCE [LARGE SCALE GENOMIC DNA]</scope>
    <source>
        <strain evidence="1 2">A4</strain>
    </source>
</reference>
<proteinExistence type="predicted"/>
<organism evidence="1 2">
    <name type="scientific">Rhizophagus irregularis</name>
    <dbReference type="NCBI Taxonomy" id="588596"/>
    <lineage>
        <taxon>Eukaryota</taxon>
        <taxon>Fungi</taxon>
        <taxon>Fungi incertae sedis</taxon>
        <taxon>Mucoromycota</taxon>
        <taxon>Glomeromycotina</taxon>
        <taxon>Glomeromycetes</taxon>
        <taxon>Glomerales</taxon>
        <taxon>Glomeraceae</taxon>
        <taxon>Rhizophagus</taxon>
    </lineage>
</organism>